<dbReference type="PROSITE" id="PS50883">
    <property type="entry name" value="EAL"/>
    <property type="match status" value="1"/>
</dbReference>
<dbReference type="Gene3D" id="3.20.20.450">
    <property type="entry name" value="EAL domain"/>
    <property type="match status" value="1"/>
</dbReference>
<dbReference type="SMART" id="SM00086">
    <property type="entry name" value="PAC"/>
    <property type="match status" value="2"/>
</dbReference>
<dbReference type="PANTHER" id="PTHR44757">
    <property type="entry name" value="DIGUANYLATE CYCLASE DGCP"/>
    <property type="match status" value="1"/>
</dbReference>
<dbReference type="InterPro" id="IPR000160">
    <property type="entry name" value="GGDEF_dom"/>
</dbReference>
<dbReference type="Pfam" id="PF08448">
    <property type="entry name" value="PAS_4"/>
    <property type="match status" value="1"/>
</dbReference>
<evidence type="ECO:0000259" key="6">
    <source>
        <dbReference type="PROSITE" id="PS50887"/>
    </source>
</evidence>
<feature type="domain" description="HAMP" evidence="5">
    <location>
        <begin position="158"/>
        <end position="210"/>
    </location>
</feature>
<reference evidence="7 8" key="1">
    <citation type="submission" date="2023-08" db="EMBL/GenBank/DDBJ databases">
        <title>Rhodoferax potami sp. nov. and Rhodoferax mekongensis sp. nov., isolated from the Mekong River in Thailand.</title>
        <authorList>
            <person name="Kitikhun S."/>
            <person name="Charoenyingcharoen P."/>
            <person name="Siriarchawattana P."/>
            <person name="Likhitrattanapisal S."/>
            <person name="Nilsakha T."/>
            <person name="Chanpet A."/>
            <person name="Rattanawaree P."/>
            <person name="Ingsriswang S."/>
        </authorList>
    </citation>
    <scope>NUCLEOTIDE SEQUENCE [LARGE SCALE GENOMIC DNA]</scope>
    <source>
        <strain evidence="7 8">TBRC 17660</strain>
    </source>
</reference>
<dbReference type="InterPro" id="IPR000700">
    <property type="entry name" value="PAS-assoc_C"/>
</dbReference>
<keyword evidence="1" id="KW-0472">Membrane</keyword>
<dbReference type="CDD" id="cd01949">
    <property type="entry name" value="GGDEF"/>
    <property type="match status" value="1"/>
</dbReference>
<dbReference type="InterPro" id="IPR052155">
    <property type="entry name" value="Biofilm_reg_signaling"/>
</dbReference>
<evidence type="ECO:0000259" key="4">
    <source>
        <dbReference type="PROSITE" id="PS50883"/>
    </source>
</evidence>
<feature type="domain" description="EAL" evidence="4">
    <location>
        <begin position="647"/>
        <end position="901"/>
    </location>
</feature>
<evidence type="ECO:0000259" key="2">
    <source>
        <dbReference type="PROSITE" id="PS50112"/>
    </source>
</evidence>
<dbReference type="SMART" id="SM00267">
    <property type="entry name" value="GGDEF"/>
    <property type="match status" value="1"/>
</dbReference>
<dbReference type="Gene3D" id="3.30.450.20">
    <property type="entry name" value="PAS domain"/>
    <property type="match status" value="2"/>
</dbReference>
<dbReference type="SMART" id="SM00091">
    <property type="entry name" value="PAS"/>
    <property type="match status" value="2"/>
</dbReference>
<dbReference type="PROSITE" id="PS50887">
    <property type="entry name" value="GGDEF"/>
    <property type="match status" value="1"/>
</dbReference>
<feature type="transmembrane region" description="Helical" evidence="1">
    <location>
        <begin position="139"/>
        <end position="157"/>
    </location>
</feature>
<dbReference type="PROSITE" id="PS50112">
    <property type="entry name" value="PAS"/>
    <property type="match status" value="1"/>
</dbReference>
<dbReference type="CDD" id="cd00130">
    <property type="entry name" value="PAS"/>
    <property type="match status" value="2"/>
</dbReference>
<organism evidence="7 8">
    <name type="scientific">Rhodoferax potami</name>
    <dbReference type="NCBI Taxonomy" id="3068338"/>
    <lineage>
        <taxon>Bacteria</taxon>
        <taxon>Pseudomonadati</taxon>
        <taxon>Pseudomonadota</taxon>
        <taxon>Betaproteobacteria</taxon>
        <taxon>Burkholderiales</taxon>
        <taxon>Comamonadaceae</taxon>
        <taxon>Rhodoferax</taxon>
    </lineage>
</organism>
<dbReference type="InterPro" id="IPR029787">
    <property type="entry name" value="Nucleotide_cyclase"/>
</dbReference>
<evidence type="ECO:0000313" key="8">
    <source>
        <dbReference type="Proteomes" id="UP001321700"/>
    </source>
</evidence>
<dbReference type="SUPFAM" id="SSF55785">
    <property type="entry name" value="PYP-like sensor domain (PAS domain)"/>
    <property type="match status" value="2"/>
</dbReference>
<dbReference type="SMART" id="SM00304">
    <property type="entry name" value="HAMP"/>
    <property type="match status" value="1"/>
</dbReference>
<evidence type="ECO:0000259" key="3">
    <source>
        <dbReference type="PROSITE" id="PS50113"/>
    </source>
</evidence>
<keyword evidence="1" id="KW-0812">Transmembrane</keyword>
<name>A0ABU3KHN6_9BURK</name>
<accession>A0ABU3KHN6</accession>
<dbReference type="InterPro" id="IPR043128">
    <property type="entry name" value="Rev_trsase/Diguanyl_cyclase"/>
</dbReference>
<gene>
    <name evidence="7" type="ORF">RAE19_00175</name>
</gene>
<sequence length="907" mass="100845">MVAVSLTRYHLLIKDIVAEATEDRALQLELLGAYVPDNLLRKSLVSHGTEIQDSLDEELGRHRGVQSLQWEFEGRNYTSDRPATASAKVPRWFAELANLAPLQQEFAAISPQGSKARLTVRMRGDTTLQKSWVTVMRQIPVSLLIFVTVFTLLSLLLRVNSRLLERLSFASDTLRSGELGVRMVETGTSEMRAVAQTFNAMAAEIESLVHSLRQSKTDHHEQVHFTHQFINALPLPVFVRDQDGTCLGVNKAWEEFFNHPSGAVVGGRLRSDFANFPRGTNQYQKFGKPREDHEIQIKVDEHQVRDMAYYKAPFTLRDGTQAGTIGALVDITDRKNAQAALLAEKERAVVTLSSIADGVITTNAAGRIETMNEAAQYLTGHQLVQAVGLPLASVFRRDPTSQPLPEGLQVNHLHLVQAPVHALNQLLVHRSGERYAIEFTASPIRYSGGEVSGCVLVFRDVTETNALKNEISWQARHDPLTGLNNRNALGERLTHALFQARESGQSLALCLLDLDHFQAINESEGQRIGDRLLKEVGLRLRRFVKDESDIARLGGDEFVVLFHESAQGPRLFARVRELLGALAQPFAIDDVTVSCTASAGIAVYPMDNASPDTLLRHADQAMYQAKQAGRGNLHLFDALQDQQVQTTHTRMARIGEALQSEEFRLHYQPKVYLRSGDIIGFEALLRWQHPEDGLVGPQAFLPLIEETDLIVDTGNWVLSQAMRQLQLWVQQGHAWKVSVNIAARHFHRPDFVDSLRSLLLDYPSVPAGLLELEILESAALQDIQYMRHMMQECQALGVSFSLDDFGTGFSSLSYLKRLPAETIKIDRMFVDGILTDPEDSTLVSAIVGLARAFDRAVIAEGVETDQQAEKLLSLGCEMGQGYGIAKPMPADAVVPWAKARRTAKPLL</sequence>
<dbReference type="InterPro" id="IPR035965">
    <property type="entry name" value="PAS-like_dom_sf"/>
</dbReference>
<dbReference type="RefSeq" id="WP_313876143.1">
    <property type="nucleotide sequence ID" value="NZ_JAVBIK010000001.1"/>
</dbReference>
<dbReference type="InterPro" id="IPR001610">
    <property type="entry name" value="PAC"/>
</dbReference>
<dbReference type="SUPFAM" id="SSF141868">
    <property type="entry name" value="EAL domain-like"/>
    <property type="match status" value="1"/>
</dbReference>
<feature type="domain" description="PAS" evidence="2">
    <location>
        <begin position="344"/>
        <end position="388"/>
    </location>
</feature>
<dbReference type="NCBIfam" id="TIGR00254">
    <property type="entry name" value="GGDEF"/>
    <property type="match status" value="1"/>
</dbReference>
<dbReference type="CDD" id="cd01948">
    <property type="entry name" value="EAL"/>
    <property type="match status" value="1"/>
</dbReference>
<dbReference type="NCBIfam" id="TIGR00229">
    <property type="entry name" value="sensory_box"/>
    <property type="match status" value="1"/>
</dbReference>
<dbReference type="PROSITE" id="PS50113">
    <property type="entry name" value="PAC"/>
    <property type="match status" value="1"/>
</dbReference>
<dbReference type="InterPro" id="IPR000014">
    <property type="entry name" value="PAS"/>
</dbReference>
<dbReference type="SMART" id="SM00052">
    <property type="entry name" value="EAL"/>
    <property type="match status" value="1"/>
</dbReference>
<dbReference type="Pfam" id="PF00990">
    <property type="entry name" value="GGDEF"/>
    <property type="match status" value="1"/>
</dbReference>
<dbReference type="Pfam" id="PF00563">
    <property type="entry name" value="EAL"/>
    <property type="match status" value="1"/>
</dbReference>
<dbReference type="InterPro" id="IPR001633">
    <property type="entry name" value="EAL_dom"/>
</dbReference>
<dbReference type="InterPro" id="IPR013767">
    <property type="entry name" value="PAS_fold"/>
</dbReference>
<proteinExistence type="predicted"/>
<dbReference type="CDD" id="cd06225">
    <property type="entry name" value="HAMP"/>
    <property type="match status" value="1"/>
</dbReference>
<dbReference type="InterPro" id="IPR035919">
    <property type="entry name" value="EAL_sf"/>
</dbReference>
<dbReference type="Gene3D" id="6.10.340.10">
    <property type="match status" value="1"/>
</dbReference>
<comment type="caution">
    <text evidence="7">The sequence shown here is derived from an EMBL/GenBank/DDBJ whole genome shotgun (WGS) entry which is preliminary data.</text>
</comment>
<dbReference type="Proteomes" id="UP001321700">
    <property type="component" value="Unassembled WGS sequence"/>
</dbReference>
<dbReference type="PANTHER" id="PTHR44757:SF2">
    <property type="entry name" value="BIOFILM ARCHITECTURE MAINTENANCE PROTEIN MBAA"/>
    <property type="match status" value="1"/>
</dbReference>
<feature type="domain" description="GGDEF" evidence="6">
    <location>
        <begin position="505"/>
        <end position="638"/>
    </location>
</feature>
<dbReference type="EMBL" id="JAVBIK010000001">
    <property type="protein sequence ID" value="MDT7517175.1"/>
    <property type="molecule type" value="Genomic_DNA"/>
</dbReference>
<dbReference type="PROSITE" id="PS50885">
    <property type="entry name" value="HAMP"/>
    <property type="match status" value="1"/>
</dbReference>
<evidence type="ECO:0000256" key="1">
    <source>
        <dbReference type="SAM" id="Phobius"/>
    </source>
</evidence>
<keyword evidence="1" id="KW-1133">Transmembrane helix</keyword>
<dbReference type="Gene3D" id="3.30.70.270">
    <property type="match status" value="1"/>
</dbReference>
<dbReference type="InterPro" id="IPR003660">
    <property type="entry name" value="HAMP_dom"/>
</dbReference>
<dbReference type="SUPFAM" id="SSF55073">
    <property type="entry name" value="Nucleotide cyclase"/>
    <property type="match status" value="1"/>
</dbReference>
<evidence type="ECO:0000313" key="7">
    <source>
        <dbReference type="EMBL" id="MDT7517175.1"/>
    </source>
</evidence>
<dbReference type="Pfam" id="PF00672">
    <property type="entry name" value="HAMP"/>
    <property type="match status" value="1"/>
</dbReference>
<dbReference type="Pfam" id="PF00989">
    <property type="entry name" value="PAS"/>
    <property type="match status" value="1"/>
</dbReference>
<keyword evidence="8" id="KW-1185">Reference proteome</keyword>
<protein>
    <submittedName>
        <fullName evidence="7">EAL domain-containing protein</fullName>
    </submittedName>
</protein>
<dbReference type="InterPro" id="IPR013656">
    <property type="entry name" value="PAS_4"/>
</dbReference>
<evidence type="ECO:0000259" key="5">
    <source>
        <dbReference type="PROSITE" id="PS50885"/>
    </source>
</evidence>
<feature type="domain" description="PAC" evidence="3">
    <location>
        <begin position="421"/>
        <end position="473"/>
    </location>
</feature>